<keyword evidence="7" id="KW-0239">DNA-directed DNA polymerase</keyword>
<sequence length="354" mass="36707">MDSGLHSIGETARLSGLSISALRFYDGAGVFGPARVDPQTGYRWYAPEQLADARLIARLRRVGMPLADVSRVLAGRPGEARAALDAHLRRLEEGLADARRELSTVRHLLELRENPVQSTRLTLPAAELAAALDAVRFAVGPDGSLPQVAGVLFETDGAVLRLVATDRYRLAVSEAAPGTVEGPSVAVLAPTAFVDALRGLLAGAGDGTAELTVAGGVLAAAAGGREVTGSPVPADFPDYRPMLRPEPVRRVEIAAAALIEGLGAGPVRTVRRDQDGVDFPVSELTVSADGALTVGGAEEGDGLCVRVNRDFLLEAVGAGARGQLVLELGGPVAPLAVRFPDRAGTFSLLMPTAP</sequence>
<accession>A0ABP4DWC0</accession>
<dbReference type="InterPro" id="IPR009061">
    <property type="entry name" value="DNA-bd_dom_put_sf"/>
</dbReference>
<dbReference type="InterPro" id="IPR046938">
    <property type="entry name" value="DNA_clamp_sf"/>
</dbReference>
<evidence type="ECO:0000256" key="5">
    <source>
        <dbReference type="ARBA" id="ARBA00022695"/>
    </source>
</evidence>
<dbReference type="EMBL" id="BAAALD010000009">
    <property type="protein sequence ID" value="GAA1075313.1"/>
    <property type="molecule type" value="Genomic_DNA"/>
</dbReference>
<dbReference type="SMART" id="SM00422">
    <property type="entry name" value="HTH_MERR"/>
    <property type="match status" value="1"/>
</dbReference>
<evidence type="ECO:0000313" key="11">
    <source>
        <dbReference type="EMBL" id="GAA1075313.1"/>
    </source>
</evidence>
<evidence type="ECO:0000256" key="6">
    <source>
        <dbReference type="ARBA" id="ARBA00022705"/>
    </source>
</evidence>
<feature type="domain" description="HTH merR-type" evidence="10">
    <location>
        <begin position="5"/>
        <end position="75"/>
    </location>
</feature>
<evidence type="ECO:0000256" key="7">
    <source>
        <dbReference type="ARBA" id="ARBA00022932"/>
    </source>
</evidence>
<dbReference type="InterPro" id="IPR001001">
    <property type="entry name" value="DNA_polIII_beta"/>
</dbReference>
<dbReference type="Proteomes" id="UP001499987">
    <property type="component" value="Unassembled WGS sequence"/>
</dbReference>
<keyword evidence="8 11" id="KW-0238">DNA-binding</keyword>
<dbReference type="SUPFAM" id="SSF46955">
    <property type="entry name" value="Putative DNA-binding domain"/>
    <property type="match status" value="1"/>
</dbReference>
<keyword evidence="9" id="KW-0175">Coiled coil</keyword>
<gene>
    <name evidence="11" type="ORF">GCM10009663_15540</name>
</gene>
<evidence type="ECO:0000259" key="10">
    <source>
        <dbReference type="PROSITE" id="PS50937"/>
    </source>
</evidence>
<keyword evidence="3" id="KW-0963">Cytoplasm</keyword>
<evidence type="ECO:0000256" key="2">
    <source>
        <dbReference type="ARBA" id="ARBA00010752"/>
    </source>
</evidence>
<comment type="caution">
    <text evidence="11">The sequence shown here is derived from an EMBL/GenBank/DDBJ whole genome shotgun (WGS) entry which is preliminary data.</text>
</comment>
<dbReference type="InterPro" id="IPR000551">
    <property type="entry name" value="MerR-type_HTH_dom"/>
</dbReference>
<dbReference type="InterPro" id="IPR022637">
    <property type="entry name" value="DNA_polIII_beta_cen"/>
</dbReference>
<dbReference type="PANTHER" id="PTHR30478:SF0">
    <property type="entry name" value="BETA SLIDING CLAMP"/>
    <property type="match status" value="1"/>
</dbReference>
<keyword evidence="12" id="KW-1185">Reference proteome</keyword>
<dbReference type="CDD" id="cd01107">
    <property type="entry name" value="HTH_BmrR"/>
    <property type="match status" value="1"/>
</dbReference>
<evidence type="ECO:0000313" key="12">
    <source>
        <dbReference type="Proteomes" id="UP001499987"/>
    </source>
</evidence>
<proteinExistence type="inferred from homology"/>
<reference evidence="12" key="1">
    <citation type="journal article" date="2019" name="Int. J. Syst. Evol. Microbiol.">
        <title>The Global Catalogue of Microorganisms (GCM) 10K type strain sequencing project: providing services to taxonomists for standard genome sequencing and annotation.</title>
        <authorList>
            <consortium name="The Broad Institute Genomics Platform"/>
            <consortium name="The Broad Institute Genome Sequencing Center for Infectious Disease"/>
            <person name="Wu L."/>
            <person name="Ma J."/>
        </authorList>
    </citation>
    <scope>NUCLEOTIDE SEQUENCE [LARGE SCALE GENOMIC DNA]</scope>
    <source>
        <strain evidence="12">JCM 13002</strain>
    </source>
</reference>
<dbReference type="RefSeq" id="WP_344622742.1">
    <property type="nucleotide sequence ID" value="NZ_BAAALD010000009.1"/>
</dbReference>
<keyword evidence="4" id="KW-0808">Transferase</keyword>
<dbReference type="PANTHER" id="PTHR30478">
    <property type="entry name" value="DNA POLYMERASE III SUBUNIT BETA"/>
    <property type="match status" value="1"/>
</dbReference>
<comment type="similarity">
    <text evidence="2">Belongs to the beta sliding clamp family.</text>
</comment>
<evidence type="ECO:0000256" key="8">
    <source>
        <dbReference type="ARBA" id="ARBA00023125"/>
    </source>
</evidence>
<keyword evidence="6" id="KW-0235">DNA replication</keyword>
<protein>
    <submittedName>
        <fullName evidence="11">MerR family DNA-binding transcriptional regulator</fullName>
    </submittedName>
</protein>
<dbReference type="GO" id="GO:0003677">
    <property type="term" value="F:DNA binding"/>
    <property type="evidence" value="ECO:0007669"/>
    <property type="project" value="UniProtKB-KW"/>
</dbReference>
<keyword evidence="5" id="KW-0548">Nucleotidyltransferase</keyword>
<feature type="coiled-coil region" evidence="9">
    <location>
        <begin position="81"/>
        <end position="108"/>
    </location>
</feature>
<dbReference type="Pfam" id="PF02767">
    <property type="entry name" value="DNA_pol3_beta_2"/>
    <property type="match status" value="1"/>
</dbReference>
<evidence type="ECO:0000256" key="1">
    <source>
        <dbReference type="ARBA" id="ARBA00004496"/>
    </source>
</evidence>
<dbReference type="Gene3D" id="1.10.1660.10">
    <property type="match status" value="1"/>
</dbReference>
<dbReference type="Pfam" id="PF13411">
    <property type="entry name" value="MerR_1"/>
    <property type="match status" value="1"/>
</dbReference>
<dbReference type="SUPFAM" id="SSF55979">
    <property type="entry name" value="DNA clamp"/>
    <property type="match status" value="1"/>
</dbReference>
<organism evidence="11 12">
    <name type="scientific">Kitasatospora arboriphila</name>
    <dbReference type="NCBI Taxonomy" id="258052"/>
    <lineage>
        <taxon>Bacteria</taxon>
        <taxon>Bacillati</taxon>
        <taxon>Actinomycetota</taxon>
        <taxon>Actinomycetes</taxon>
        <taxon>Kitasatosporales</taxon>
        <taxon>Streptomycetaceae</taxon>
        <taxon>Kitasatospora</taxon>
    </lineage>
</organism>
<dbReference type="Gene3D" id="3.70.10.10">
    <property type="match status" value="1"/>
</dbReference>
<name>A0ABP4DWC0_9ACTN</name>
<dbReference type="Gene3D" id="3.10.150.10">
    <property type="entry name" value="DNA Polymerase III, subunit A, domain 2"/>
    <property type="match status" value="1"/>
</dbReference>
<comment type="subcellular location">
    <subcellularLocation>
        <location evidence="1">Cytoplasm</location>
    </subcellularLocation>
</comment>
<evidence type="ECO:0000256" key="3">
    <source>
        <dbReference type="ARBA" id="ARBA00022490"/>
    </source>
</evidence>
<evidence type="ECO:0000256" key="4">
    <source>
        <dbReference type="ARBA" id="ARBA00022679"/>
    </source>
</evidence>
<evidence type="ECO:0000256" key="9">
    <source>
        <dbReference type="SAM" id="Coils"/>
    </source>
</evidence>
<dbReference type="SMART" id="SM00480">
    <property type="entry name" value="POL3Bc"/>
    <property type="match status" value="1"/>
</dbReference>
<dbReference type="PROSITE" id="PS50937">
    <property type="entry name" value="HTH_MERR_2"/>
    <property type="match status" value="1"/>
</dbReference>